<dbReference type="InterPro" id="IPR029063">
    <property type="entry name" value="SAM-dependent_MTases_sf"/>
</dbReference>
<dbReference type="AlphaFoldDB" id="A0ABD5S881"/>
<dbReference type="GO" id="GO:0032259">
    <property type="term" value="P:methylation"/>
    <property type="evidence" value="ECO:0007669"/>
    <property type="project" value="UniProtKB-KW"/>
</dbReference>
<keyword evidence="2" id="KW-0808">Transferase</keyword>
<dbReference type="Pfam" id="PF05050">
    <property type="entry name" value="Methyltransf_21"/>
    <property type="match status" value="1"/>
</dbReference>
<sequence>MFKQLEKAVEYGKREGVYSLLRDGFVYYYDNSVAKHLPRREVDYNGVSVPEARLFDSILPWREVRHRPLYETGIVRAIGNHVQKTDDVTIVGGGMGITTIKCIQNVGQTSSVTVYEGSKAELEKLRRNLRYHSLEQRADIHHCIVGPTIKLRGESNGANHISPKELQRCDVLELDVEGAELEILSEIDIRPRVIIVETHGKYGSPTKEVSTLLDQMGYNVVNKEVAEQGHWKDNCIRDDVYVLTAVNRP</sequence>
<keyword evidence="2" id="KW-0489">Methyltransferase</keyword>
<feature type="domain" description="Methyltransferase FkbM" evidence="1">
    <location>
        <begin position="161"/>
        <end position="219"/>
    </location>
</feature>
<accession>A0ABD5S881</accession>
<dbReference type="InterPro" id="IPR006342">
    <property type="entry name" value="FkbM_mtfrase"/>
</dbReference>
<dbReference type="RefSeq" id="WP_379778626.1">
    <property type="nucleotide sequence ID" value="NZ_JBHSWW010000010.1"/>
</dbReference>
<dbReference type="GO" id="GO:0008168">
    <property type="term" value="F:methyltransferase activity"/>
    <property type="evidence" value="ECO:0007669"/>
    <property type="project" value="UniProtKB-KW"/>
</dbReference>
<evidence type="ECO:0000259" key="1">
    <source>
        <dbReference type="Pfam" id="PF05050"/>
    </source>
</evidence>
<dbReference type="Proteomes" id="UP001596442">
    <property type="component" value="Unassembled WGS sequence"/>
</dbReference>
<evidence type="ECO:0000313" key="2">
    <source>
        <dbReference type="EMBL" id="MFC6752207.1"/>
    </source>
</evidence>
<name>A0ABD5S881_9EURY</name>
<reference evidence="2 3" key="1">
    <citation type="journal article" date="2019" name="Int. J. Syst. Evol. Microbiol.">
        <title>The Global Catalogue of Microorganisms (GCM) 10K type strain sequencing project: providing services to taxonomists for standard genome sequencing and annotation.</title>
        <authorList>
            <consortium name="The Broad Institute Genomics Platform"/>
            <consortium name="The Broad Institute Genome Sequencing Center for Infectious Disease"/>
            <person name="Wu L."/>
            <person name="Ma J."/>
        </authorList>
    </citation>
    <scope>NUCLEOTIDE SEQUENCE [LARGE SCALE GENOMIC DNA]</scope>
    <source>
        <strain evidence="2 3">CGMCC 1.3239</strain>
    </source>
</reference>
<gene>
    <name evidence="2" type="ORF">ACFQEU_01790</name>
</gene>
<evidence type="ECO:0000313" key="3">
    <source>
        <dbReference type="Proteomes" id="UP001596442"/>
    </source>
</evidence>
<proteinExistence type="predicted"/>
<comment type="caution">
    <text evidence="2">The sequence shown here is derived from an EMBL/GenBank/DDBJ whole genome shotgun (WGS) entry which is preliminary data.</text>
</comment>
<protein>
    <submittedName>
        <fullName evidence="2">FkbM family methyltransferase</fullName>
    </submittedName>
</protein>
<organism evidence="2 3">
    <name type="scientific">Halorubrum tibetense</name>
    <dbReference type="NCBI Taxonomy" id="175631"/>
    <lineage>
        <taxon>Archaea</taxon>
        <taxon>Methanobacteriati</taxon>
        <taxon>Methanobacteriota</taxon>
        <taxon>Stenosarchaea group</taxon>
        <taxon>Halobacteria</taxon>
        <taxon>Halobacteriales</taxon>
        <taxon>Haloferacaceae</taxon>
        <taxon>Halorubrum</taxon>
    </lineage>
</organism>
<keyword evidence="3" id="KW-1185">Reference proteome</keyword>
<dbReference type="EMBL" id="JBHSWW010000010">
    <property type="protein sequence ID" value="MFC6752207.1"/>
    <property type="molecule type" value="Genomic_DNA"/>
</dbReference>
<dbReference type="SUPFAM" id="SSF53335">
    <property type="entry name" value="S-adenosyl-L-methionine-dependent methyltransferases"/>
    <property type="match status" value="1"/>
</dbReference>